<evidence type="ECO:0000313" key="1">
    <source>
        <dbReference type="EMBL" id="MFD2802916.1"/>
    </source>
</evidence>
<accession>A0ABW5WKE7</accession>
<reference evidence="2" key="1">
    <citation type="journal article" date="2019" name="Int. J. Syst. Evol. Microbiol.">
        <title>The Global Catalogue of Microorganisms (GCM) 10K type strain sequencing project: providing services to taxonomists for standard genome sequencing and annotation.</title>
        <authorList>
            <consortium name="The Broad Institute Genomics Platform"/>
            <consortium name="The Broad Institute Genome Sequencing Center for Infectious Disease"/>
            <person name="Wu L."/>
            <person name="Ma J."/>
        </authorList>
    </citation>
    <scope>NUCLEOTIDE SEQUENCE [LARGE SCALE GENOMIC DNA]</scope>
    <source>
        <strain evidence="2">IBRC-M 10906</strain>
    </source>
</reference>
<comment type="caution">
    <text evidence="1">The sequence shown here is derived from an EMBL/GenBank/DDBJ whole genome shotgun (WGS) entry which is preliminary data.</text>
</comment>
<sequence length="216" mass="22032">MTLAAAATAGALAIGTTGGLGGLGAGTAGSAADVVLSQALRASVQTATKQAARGRVNAALNTLNLRRVARSVRSGVKDGIEHAAECVTWSYGQVREFFAANPCRGLTRRLVVVADEAGNHIAVSIAWVRMPRANQARELRDLVDTQGTGSVTALGAAGARIGNGAFTGEAYTSDLTRRGRLVISEAALLDGEPDSGTLATMEAATRVAVAVPPPRQ</sequence>
<organism evidence="1 2">
    <name type="scientific">Prauserella oleivorans</name>
    <dbReference type="NCBI Taxonomy" id="1478153"/>
    <lineage>
        <taxon>Bacteria</taxon>
        <taxon>Bacillati</taxon>
        <taxon>Actinomycetota</taxon>
        <taxon>Actinomycetes</taxon>
        <taxon>Pseudonocardiales</taxon>
        <taxon>Pseudonocardiaceae</taxon>
        <taxon>Prauserella</taxon>
    </lineage>
</organism>
<keyword evidence="2" id="KW-1185">Reference proteome</keyword>
<protein>
    <submittedName>
        <fullName evidence="1">Uncharacterized protein</fullName>
    </submittedName>
</protein>
<dbReference type="EMBL" id="JBHUOF010000049">
    <property type="protein sequence ID" value="MFD2802916.1"/>
    <property type="molecule type" value="Genomic_DNA"/>
</dbReference>
<dbReference type="Proteomes" id="UP001597478">
    <property type="component" value="Unassembled WGS sequence"/>
</dbReference>
<name>A0ABW5WKE7_9PSEU</name>
<proteinExistence type="predicted"/>
<dbReference type="RefSeq" id="WP_377395507.1">
    <property type="nucleotide sequence ID" value="NZ_JBHSAN010000054.1"/>
</dbReference>
<gene>
    <name evidence="1" type="ORF">ACFS2C_26330</name>
</gene>
<evidence type="ECO:0000313" key="2">
    <source>
        <dbReference type="Proteomes" id="UP001597478"/>
    </source>
</evidence>